<dbReference type="EMBL" id="BAAAPN010000057">
    <property type="protein sequence ID" value="GAA1766386.1"/>
    <property type="molecule type" value="Genomic_DNA"/>
</dbReference>
<evidence type="ECO:0000313" key="6">
    <source>
        <dbReference type="EMBL" id="GAA1766386.1"/>
    </source>
</evidence>
<reference evidence="7" key="1">
    <citation type="journal article" date="2019" name="Int. J. Syst. Evol. Microbiol.">
        <title>The Global Catalogue of Microorganisms (GCM) 10K type strain sequencing project: providing services to taxonomists for standard genome sequencing and annotation.</title>
        <authorList>
            <consortium name="The Broad Institute Genomics Platform"/>
            <consortium name="The Broad Institute Genome Sequencing Center for Infectious Disease"/>
            <person name="Wu L."/>
            <person name="Ma J."/>
        </authorList>
    </citation>
    <scope>NUCLEOTIDE SEQUENCE [LARGE SCALE GENOMIC DNA]</scope>
    <source>
        <strain evidence="7">JCM 15591</strain>
    </source>
</reference>
<protein>
    <recommendedName>
        <fullName evidence="5">RNA polymerase sigma-70 region 2 domain-containing protein</fullName>
    </recommendedName>
</protein>
<sequence>MNPAEFDRWYATAYPRLVGQLTLILGDRAEAQDALQEAFVRFWDRRAALTDVASRDAWIRTTAHRYAVSRWRRLARGRELTRLLPEQRVPDELSLDRAH</sequence>
<evidence type="ECO:0000256" key="2">
    <source>
        <dbReference type="ARBA" id="ARBA00023082"/>
    </source>
</evidence>
<keyword evidence="1" id="KW-0805">Transcription regulation</keyword>
<dbReference type="InterPro" id="IPR039425">
    <property type="entry name" value="RNA_pol_sigma-70-like"/>
</dbReference>
<evidence type="ECO:0000256" key="4">
    <source>
        <dbReference type="ARBA" id="ARBA00023163"/>
    </source>
</evidence>
<dbReference type="PANTHER" id="PTHR43133">
    <property type="entry name" value="RNA POLYMERASE ECF-TYPE SIGMA FACTO"/>
    <property type="match status" value="1"/>
</dbReference>
<keyword evidence="4" id="KW-0804">Transcription</keyword>
<dbReference type="Proteomes" id="UP001501475">
    <property type="component" value="Unassembled WGS sequence"/>
</dbReference>
<evidence type="ECO:0000259" key="5">
    <source>
        <dbReference type="Pfam" id="PF04542"/>
    </source>
</evidence>
<feature type="domain" description="RNA polymerase sigma-70 region 2" evidence="5">
    <location>
        <begin position="10"/>
        <end position="76"/>
    </location>
</feature>
<evidence type="ECO:0000256" key="1">
    <source>
        <dbReference type="ARBA" id="ARBA00023015"/>
    </source>
</evidence>
<dbReference type="Pfam" id="PF04542">
    <property type="entry name" value="Sigma70_r2"/>
    <property type="match status" value="1"/>
</dbReference>
<keyword evidence="2" id="KW-0731">Sigma factor</keyword>
<name>A0ABP4X235_9MICO</name>
<dbReference type="RefSeq" id="WP_344067213.1">
    <property type="nucleotide sequence ID" value="NZ_BAAAPN010000057.1"/>
</dbReference>
<evidence type="ECO:0000256" key="3">
    <source>
        <dbReference type="ARBA" id="ARBA00023125"/>
    </source>
</evidence>
<dbReference type="SUPFAM" id="SSF88946">
    <property type="entry name" value="Sigma2 domain of RNA polymerase sigma factors"/>
    <property type="match status" value="1"/>
</dbReference>
<comment type="caution">
    <text evidence="6">The sequence shown here is derived from an EMBL/GenBank/DDBJ whole genome shotgun (WGS) entry which is preliminary data.</text>
</comment>
<evidence type="ECO:0000313" key="7">
    <source>
        <dbReference type="Proteomes" id="UP001501475"/>
    </source>
</evidence>
<dbReference type="Gene3D" id="1.10.1740.10">
    <property type="match status" value="1"/>
</dbReference>
<accession>A0ABP4X235</accession>
<gene>
    <name evidence="6" type="ORF">GCM10009810_26520</name>
</gene>
<organism evidence="6 7">
    <name type="scientific">Nostocoides vanveenii</name>
    <dbReference type="NCBI Taxonomy" id="330835"/>
    <lineage>
        <taxon>Bacteria</taxon>
        <taxon>Bacillati</taxon>
        <taxon>Actinomycetota</taxon>
        <taxon>Actinomycetes</taxon>
        <taxon>Micrococcales</taxon>
        <taxon>Intrasporangiaceae</taxon>
        <taxon>Nostocoides</taxon>
    </lineage>
</organism>
<keyword evidence="7" id="KW-1185">Reference proteome</keyword>
<dbReference type="PANTHER" id="PTHR43133:SF50">
    <property type="entry name" value="ECF RNA POLYMERASE SIGMA FACTOR SIGM"/>
    <property type="match status" value="1"/>
</dbReference>
<keyword evidence="3" id="KW-0238">DNA-binding</keyword>
<proteinExistence type="predicted"/>
<dbReference type="InterPro" id="IPR013325">
    <property type="entry name" value="RNA_pol_sigma_r2"/>
</dbReference>
<dbReference type="InterPro" id="IPR007627">
    <property type="entry name" value="RNA_pol_sigma70_r2"/>
</dbReference>